<dbReference type="GeneID" id="31928062"/>
<evidence type="ECO:0000313" key="5">
    <source>
        <dbReference type="Proteomes" id="UP000007127"/>
    </source>
</evidence>
<dbReference type="InterPro" id="IPR032093">
    <property type="entry name" value="PhoD_N"/>
</dbReference>
<dbReference type="RefSeq" id="WP_007090277.1">
    <property type="nucleotide sequence ID" value="NZ_CP004388.1"/>
</dbReference>
<dbReference type="SUPFAM" id="SSF56300">
    <property type="entry name" value="Metallo-dependent phosphatases"/>
    <property type="match status" value="1"/>
</dbReference>
<evidence type="ECO:0000256" key="1">
    <source>
        <dbReference type="SAM" id="SignalP"/>
    </source>
</evidence>
<dbReference type="InterPro" id="IPR018946">
    <property type="entry name" value="PhoD-like_MPP"/>
</dbReference>
<evidence type="ECO:0000259" key="2">
    <source>
        <dbReference type="Pfam" id="PF09423"/>
    </source>
</evidence>
<dbReference type="InterPro" id="IPR052900">
    <property type="entry name" value="Phospholipid_Metab_Enz"/>
</dbReference>
<accession>A0AB72UE83</accession>
<dbReference type="Pfam" id="PF16655">
    <property type="entry name" value="PhoD_N"/>
    <property type="match status" value="1"/>
</dbReference>
<feature type="domain" description="Phospholipase D N-terminal" evidence="3">
    <location>
        <begin position="46"/>
        <end position="137"/>
    </location>
</feature>
<dbReference type="EMBL" id="CP004388">
    <property type="protein sequence ID" value="AJD52502.1"/>
    <property type="molecule type" value="Genomic_DNA"/>
</dbReference>
<feature type="signal peptide" evidence="1">
    <location>
        <begin position="1"/>
        <end position="26"/>
    </location>
</feature>
<dbReference type="Gene3D" id="2.60.40.380">
    <property type="entry name" value="Purple acid phosphatase-like, N-terminal"/>
    <property type="match status" value="1"/>
</dbReference>
<feature type="domain" description="PhoD-like phosphatase metallophosphatase" evidence="2">
    <location>
        <begin position="153"/>
        <end position="508"/>
    </location>
</feature>
<dbReference type="CDD" id="cd07389">
    <property type="entry name" value="MPP_PhoD"/>
    <property type="match status" value="1"/>
</dbReference>
<dbReference type="KEGG" id="txi:TH3_11930"/>
<dbReference type="NCBIfam" id="TIGR01409">
    <property type="entry name" value="TAT_signal_seq"/>
    <property type="match status" value="1"/>
</dbReference>
<dbReference type="AlphaFoldDB" id="A0AB72UE83"/>
<reference evidence="4 5" key="1">
    <citation type="journal article" date="2012" name="J. Bacteriol.">
        <title>Genome sequence of Thalassospira xiamenensis type strain M-5.</title>
        <authorList>
            <person name="Lai Q."/>
            <person name="Shao Z."/>
        </authorList>
    </citation>
    <scope>NUCLEOTIDE SEQUENCE [LARGE SCALE GENOMIC DNA]</scope>
    <source>
        <strain evidence="4 5">M-5</strain>
    </source>
</reference>
<protein>
    <submittedName>
        <fullName evidence="4">Alkaline phosphatase</fullName>
    </submittedName>
</protein>
<dbReference type="InterPro" id="IPR029052">
    <property type="entry name" value="Metallo-depent_PP-like"/>
</dbReference>
<evidence type="ECO:0000313" key="4">
    <source>
        <dbReference type="EMBL" id="AJD52502.1"/>
    </source>
</evidence>
<dbReference type="InterPro" id="IPR038607">
    <property type="entry name" value="PhoD-like_sf"/>
</dbReference>
<name>A0AB72UE83_9PROT</name>
<proteinExistence type="predicted"/>
<dbReference type="InterPro" id="IPR019546">
    <property type="entry name" value="TAT_signal_bac_arc"/>
</dbReference>
<dbReference type="Pfam" id="PF09423">
    <property type="entry name" value="PhoD"/>
    <property type="match status" value="1"/>
</dbReference>
<dbReference type="PROSITE" id="PS51318">
    <property type="entry name" value="TAT"/>
    <property type="match status" value="1"/>
</dbReference>
<dbReference type="Proteomes" id="UP000007127">
    <property type="component" value="Chromosome"/>
</dbReference>
<organism evidence="4 5">
    <name type="scientific">Thalassospira xiamenensis M-5 = DSM 17429</name>
    <dbReference type="NCBI Taxonomy" id="1123366"/>
    <lineage>
        <taxon>Bacteria</taxon>
        <taxon>Pseudomonadati</taxon>
        <taxon>Pseudomonadota</taxon>
        <taxon>Alphaproteobacteria</taxon>
        <taxon>Rhodospirillales</taxon>
        <taxon>Thalassospiraceae</taxon>
        <taxon>Thalassospira</taxon>
    </lineage>
</organism>
<dbReference type="PANTHER" id="PTHR43606:SF1">
    <property type="entry name" value="PHOD-LIKE PHOSPHATASE METALLOPHOSPHATASE DOMAIN-CONTAINING PROTEIN"/>
    <property type="match status" value="1"/>
</dbReference>
<feature type="chain" id="PRO_5044507211" evidence="1">
    <location>
        <begin position="27"/>
        <end position="527"/>
    </location>
</feature>
<dbReference type="Gene3D" id="3.60.21.70">
    <property type="entry name" value="PhoD-like phosphatase"/>
    <property type="match status" value="1"/>
</dbReference>
<gene>
    <name evidence="4" type="ORF">TH3_11930</name>
</gene>
<dbReference type="InterPro" id="IPR006311">
    <property type="entry name" value="TAT_signal"/>
</dbReference>
<dbReference type="PANTHER" id="PTHR43606">
    <property type="entry name" value="PHOSPHATASE, PUTATIVE (AFU_ORTHOLOGUE AFUA_6G08710)-RELATED"/>
    <property type="match status" value="1"/>
</dbReference>
<sequence>MSFRLSRRKFLTTTASVTATAGAASAMGGFFMPSISRAADRPMITHGVQSGDVTANSACIWGRADRASRMITEIATTENFSRSVRIPHVDVLPERDFAGKLALNDLPAGQDVFYKIHFENLDDGRASSESVIGHFRTAPAAKRNIRFGWSGDTAGQGWGIDEDRGGMKTYATITKHNPDFFIHSGDTIYADGPFAEQAKMPDGDIWKNITTEDTGKVAETLAEFRGNYKYNMLDKNVREFNRLIPVYYQWDDHEVTNNWYPGEMLTGDDRYSEKSVSLLAARANRAFREMLPITEHASEPGRVYRKVSYGPSLEIFFLDMRTYRAANDANNSPEPNDKTTFLGREQIEWLKRSLLNSKATWKVIAADMPIGMIVYDDWKNKSTFENLANGDGAPAGRELEIVELLRFIKSARILNTVWLTADVHYTAAHYYDPNKARFQDFDPFWEFVSGPLHAGTFGPNDMDNTFGPQVMFTKHPTEEQGVNLPPSFGLQFFGLVDIDAENEQFRVSLRDVADEELYTVTLDPVYS</sequence>
<keyword evidence="1" id="KW-0732">Signal</keyword>
<evidence type="ECO:0000259" key="3">
    <source>
        <dbReference type="Pfam" id="PF16655"/>
    </source>
</evidence>